<dbReference type="PANTHER" id="PTHR30146:SF155">
    <property type="entry name" value="ALANINE RACEMASE"/>
    <property type="match status" value="1"/>
</dbReference>
<proteinExistence type="predicted"/>
<dbReference type="InterPro" id="IPR028082">
    <property type="entry name" value="Peripla_BP_I"/>
</dbReference>
<dbReference type="Pfam" id="PF13377">
    <property type="entry name" value="Peripla_BP_3"/>
    <property type="match status" value="1"/>
</dbReference>
<dbReference type="RefSeq" id="WP_377181702.1">
    <property type="nucleotide sequence ID" value="NZ_JBHUOG010000001.1"/>
</dbReference>
<evidence type="ECO:0000313" key="5">
    <source>
        <dbReference type="EMBL" id="MFD2793478.1"/>
    </source>
</evidence>
<protein>
    <submittedName>
        <fullName evidence="5">LacI family DNA-binding transcriptional regulator</fullName>
    </submittedName>
</protein>
<dbReference type="SMART" id="SM00354">
    <property type="entry name" value="HTH_LACI"/>
    <property type="match status" value="1"/>
</dbReference>
<keyword evidence="1" id="KW-0805">Transcription regulation</keyword>
<keyword evidence="3" id="KW-0804">Transcription</keyword>
<dbReference type="SUPFAM" id="SSF53822">
    <property type="entry name" value="Periplasmic binding protein-like I"/>
    <property type="match status" value="1"/>
</dbReference>
<accession>A0ABW5VT82</accession>
<sequence>MVRDELAGRRPTISDIAALAGVSKASVSKSVNGQDGVSEATRKRVLEVAARLGWRPSARAVALTRGGSGAVGFLINRAPDLLSGDPYFVDLLSGIERTLAQYGYWLLLQIGHHSTEEKERAAYADLAASQRVDGVFLTETRIGDPRFDTVRELNLPAVVVSRPWAHAALPWVGSANPGGGIEDAVQHLAELGHRKIAYVTGPQDRSHVLYRTEAFLTAAAKHGLSVVGMPRSDFSAEGGARTTLELMEQIERPSAIIYDNDVMAVAGSQAASSRGLSTPDDLSIVGHDDMSMSRWLTPALTTVRQDVIQLGEMCAMRLLLELGIPVQEPPNGWQAMPDPALVIRGSTGPAPLS</sequence>
<dbReference type="GO" id="GO:0003677">
    <property type="term" value="F:DNA binding"/>
    <property type="evidence" value="ECO:0007669"/>
    <property type="project" value="UniProtKB-KW"/>
</dbReference>
<dbReference type="CDD" id="cd06267">
    <property type="entry name" value="PBP1_LacI_sugar_binding-like"/>
    <property type="match status" value="1"/>
</dbReference>
<reference evidence="6" key="1">
    <citation type="journal article" date="2019" name="Int. J. Syst. Evol. Microbiol.">
        <title>The Global Catalogue of Microorganisms (GCM) 10K type strain sequencing project: providing services to taxonomists for standard genome sequencing and annotation.</title>
        <authorList>
            <consortium name="The Broad Institute Genomics Platform"/>
            <consortium name="The Broad Institute Genome Sequencing Center for Infectious Disease"/>
            <person name="Wu L."/>
            <person name="Ma J."/>
        </authorList>
    </citation>
    <scope>NUCLEOTIDE SEQUENCE [LARGE SCALE GENOMIC DNA]</scope>
    <source>
        <strain evidence="6">CCM 7044</strain>
    </source>
</reference>
<comment type="caution">
    <text evidence="5">The sequence shown here is derived from an EMBL/GenBank/DDBJ whole genome shotgun (WGS) entry which is preliminary data.</text>
</comment>
<dbReference type="EMBL" id="JBHUOG010000001">
    <property type="protein sequence ID" value="MFD2793478.1"/>
    <property type="molecule type" value="Genomic_DNA"/>
</dbReference>
<name>A0ABW5VT82_9MICO</name>
<gene>
    <name evidence="5" type="ORF">ACFS27_07935</name>
</gene>
<evidence type="ECO:0000313" key="6">
    <source>
        <dbReference type="Proteomes" id="UP001597479"/>
    </source>
</evidence>
<evidence type="ECO:0000256" key="2">
    <source>
        <dbReference type="ARBA" id="ARBA00023125"/>
    </source>
</evidence>
<feature type="domain" description="HTH lacI-type" evidence="4">
    <location>
        <begin position="11"/>
        <end position="65"/>
    </location>
</feature>
<dbReference type="Proteomes" id="UP001597479">
    <property type="component" value="Unassembled WGS sequence"/>
</dbReference>
<evidence type="ECO:0000256" key="3">
    <source>
        <dbReference type="ARBA" id="ARBA00023163"/>
    </source>
</evidence>
<dbReference type="CDD" id="cd01392">
    <property type="entry name" value="HTH_LacI"/>
    <property type="match status" value="1"/>
</dbReference>
<dbReference type="PROSITE" id="PS50932">
    <property type="entry name" value="HTH_LACI_2"/>
    <property type="match status" value="1"/>
</dbReference>
<organism evidence="5 6">
    <name type="scientific">Promicromonospora vindobonensis</name>
    <dbReference type="NCBI Taxonomy" id="195748"/>
    <lineage>
        <taxon>Bacteria</taxon>
        <taxon>Bacillati</taxon>
        <taxon>Actinomycetota</taxon>
        <taxon>Actinomycetes</taxon>
        <taxon>Micrococcales</taxon>
        <taxon>Promicromonosporaceae</taxon>
        <taxon>Promicromonospora</taxon>
    </lineage>
</organism>
<dbReference type="Gene3D" id="1.10.260.40">
    <property type="entry name" value="lambda repressor-like DNA-binding domains"/>
    <property type="match status" value="1"/>
</dbReference>
<dbReference type="InterPro" id="IPR000843">
    <property type="entry name" value="HTH_LacI"/>
</dbReference>
<dbReference type="Pfam" id="PF00356">
    <property type="entry name" value="LacI"/>
    <property type="match status" value="1"/>
</dbReference>
<dbReference type="InterPro" id="IPR046335">
    <property type="entry name" value="LacI/GalR-like_sensor"/>
</dbReference>
<dbReference type="PANTHER" id="PTHR30146">
    <property type="entry name" value="LACI-RELATED TRANSCRIPTIONAL REPRESSOR"/>
    <property type="match status" value="1"/>
</dbReference>
<keyword evidence="2 5" id="KW-0238">DNA-binding</keyword>
<keyword evidence="6" id="KW-1185">Reference proteome</keyword>
<evidence type="ECO:0000259" key="4">
    <source>
        <dbReference type="PROSITE" id="PS50932"/>
    </source>
</evidence>
<dbReference type="SUPFAM" id="SSF47413">
    <property type="entry name" value="lambda repressor-like DNA-binding domains"/>
    <property type="match status" value="1"/>
</dbReference>
<dbReference type="InterPro" id="IPR010982">
    <property type="entry name" value="Lambda_DNA-bd_dom_sf"/>
</dbReference>
<dbReference type="Gene3D" id="3.40.50.2300">
    <property type="match status" value="2"/>
</dbReference>
<evidence type="ECO:0000256" key="1">
    <source>
        <dbReference type="ARBA" id="ARBA00023015"/>
    </source>
</evidence>